<organism evidence="2">
    <name type="scientific">uncultured Cytophagales bacterium</name>
    <dbReference type="NCBI Taxonomy" id="158755"/>
    <lineage>
        <taxon>Bacteria</taxon>
        <taxon>Pseudomonadati</taxon>
        <taxon>Bacteroidota</taxon>
        <taxon>Sphingobacteriia</taxon>
        <taxon>Sphingobacteriales</taxon>
        <taxon>environmental samples</taxon>
    </lineage>
</organism>
<dbReference type="AlphaFoldDB" id="A0A6J4HLT1"/>
<keyword evidence="1" id="KW-0732">Signal</keyword>
<accession>A0A6J4HLT1</accession>
<feature type="chain" id="PRO_5026932258" evidence="1">
    <location>
        <begin position="22"/>
        <end position="193"/>
    </location>
</feature>
<name>A0A6J4HLT1_9SPHI</name>
<feature type="signal peptide" evidence="1">
    <location>
        <begin position="1"/>
        <end position="21"/>
    </location>
</feature>
<sequence>MFTQPSFFGILGLLLSLCSCAQNEGVAPKGNLSGEVAYQNETFPIIGGLIAEKSEQQNLFAFKLTERPIDTTRYDTLTHYVSGTERINVLFTLVATDQIRLKEGTYQVTEKEITDPALPGGLWAHRVRVVRSNGFTGTSTTGTFTIVNSGNITLKGTYPDYTIDLNLKTVAGETAAGQVRGRFITKDTWRKAQ</sequence>
<evidence type="ECO:0000313" key="2">
    <source>
        <dbReference type="EMBL" id="CAA9227948.1"/>
    </source>
</evidence>
<proteinExistence type="predicted"/>
<reference evidence="2" key="1">
    <citation type="submission" date="2020-02" db="EMBL/GenBank/DDBJ databases">
        <authorList>
            <person name="Meier V. D."/>
        </authorList>
    </citation>
    <scope>NUCLEOTIDE SEQUENCE</scope>
    <source>
        <strain evidence="2">AVDCRST_MAG56</strain>
    </source>
</reference>
<gene>
    <name evidence="2" type="ORF">AVDCRST_MAG56-790</name>
</gene>
<evidence type="ECO:0000256" key="1">
    <source>
        <dbReference type="SAM" id="SignalP"/>
    </source>
</evidence>
<dbReference type="EMBL" id="CADCTQ010000072">
    <property type="protein sequence ID" value="CAA9227948.1"/>
    <property type="molecule type" value="Genomic_DNA"/>
</dbReference>
<protein>
    <submittedName>
        <fullName evidence="2">Uncharacterized protein</fullName>
    </submittedName>
</protein>